<accession>A0AAW0LIU4</accession>
<keyword evidence="1" id="KW-0677">Repeat</keyword>
<dbReference type="Proteomes" id="UP000237347">
    <property type="component" value="Unassembled WGS sequence"/>
</dbReference>
<feature type="repeat" description="PPR" evidence="2">
    <location>
        <begin position="32"/>
        <end position="66"/>
    </location>
</feature>
<dbReference type="PROSITE" id="PS51375">
    <property type="entry name" value="PPR"/>
    <property type="match status" value="2"/>
</dbReference>
<dbReference type="Pfam" id="PF01535">
    <property type="entry name" value="PPR"/>
    <property type="match status" value="2"/>
</dbReference>
<keyword evidence="4" id="KW-1185">Reference proteome</keyword>
<dbReference type="InterPro" id="IPR044578">
    <property type="entry name" value="BIR6-like"/>
</dbReference>
<evidence type="ECO:0000313" key="3">
    <source>
        <dbReference type="EMBL" id="KAK7851107.1"/>
    </source>
</evidence>
<reference evidence="3 4" key="1">
    <citation type="journal article" date="2018" name="Sci. Data">
        <title>The draft genome sequence of cork oak.</title>
        <authorList>
            <person name="Ramos A.M."/>
            <person name="Usie A."/>
            <person name="Barbosa P."/>
            <person name="Barros P.M."/>
            <person name="Capote T."/>
            <person name="Chaves I."/>
            <person name="Simoes F."/>
            <person name="Abreu I."/>
            <person name="Carrasquinho I."/>
            <person name="Faro C."/>
            <person name="Guimaraes J.B."/>
            <person name="Mendonca D."/>
            <person name="Nobrega F."/>
            <person name="Rodrigues L."/>
            <person name="Saibo N.J.M."/>
            <person name="Varela M.C."/>
            <person name="Egas C."/>
            <person name="Matos J."/>
            <person name="Miguel C.M."/>
            <person name="Oliveira M.M."/>
            <person name="Ricardo C.P."/>
            <person name="Goncalves S."/>
        </authorList>
    </citation>
    <scope>NUCLEOTIDE SEQUENCE [LARGE SCALE GENOMIC DNA]</scope>
    <source>
        <strain evidence="4">cv. HL8</strain>
    </source>
</reference>
<dbReference type="Gene3D" id="1.25.40.10">
    <property type="entry name" value="Tetratricopeptide repeat domain"/>
    <property type="match status" value="2"/>
</dbReference>
<dbReference type="InterPro" id="IPR011990">
    <property type="entry name" value="TPR-like_helical_dom_sf"/>
</dbReference>
<dbReference type="GO" id="GO:0008380">
    <property type="term" value="P:RNA splicing"/>
    <property type="evidence" value="ECO:0007669"/>
    <property type="project" value="InterPro"/>
</dbReference>
<name>A0AAW0LIU4_QUESU</name>
<dbReference type="PANTHER" id="PTHR47003">
    <property type="entry name" value="OS01G0970900 PROTEIN"/>
    <property type="match status" value="1"/>
</dbReference>
<evidence type="ECO:0000256" key="2">
    <source>
        <dbReference type="PROSITE-ProRule" id="PRU00708"/>
    </source>
</evidence>
<dbReference type="PANTHER" id="PTHR47003:SF3">
    <property type="entry name" value="SMALL RIBOSOMAL SUBUNIT PROTEIN MS81 (RPPR8)"/>
    <property type="match status" value="1"/>
</dbReference>
<proteinExistence type="predicted"/>
<evidence type="ECO:0000256" key="1">
    <source>
        <dbReference type="ARBA" id="ARBA00022737"/>
    </source>
</evidence>
<organism evidence="3 4">
    <name type="scientific">Quercus suber</name>
    <name type="common">Cork oak</name>
    <dbReference type="NCBI Taxonomy" id="58331"/>
    <lineage>
        <taxon>Eukaryota</taxon>
        <taxon>Viridiplantae</taxon>
        <taxon>Streptophyta</taxon>
        <taxon>Embryophyta</taxon>
        <taxon>Tracheophyta</taxon>
        <taxon>Spermatophyta</taxon>
        <taxon>Magnoliopsida</taxon>
        <taxon>eudicotyledons</taxon>
        <taxon>Gunneridae</taxon>
        <taxon>Pentapetalae</taxon>
        <taxon>rosids</taxon>
        <taxon>fabids</taxon>
        <taxon>Fagales</taxon>
        <taxon>Fagaceae</taxon>
        <taxon>Quercus</taxon>
    </lineage>
</organism>
<dbReference type="EMBL" id="PKMF04000091">
    <property type="protein sequence ID" value="KAK7851107.1"/>
    <property type="molecule type" value="Genomic_DNA"/>
</dbReference>
<dbReference type="InterPro" id="IPR002885">
    <property type="entry name" value="PPR_rpt"/>
</dbReference>
<sequence length="374" mass="43171">MVKMVLENVGVEPTKALIFFRWVGESRLFKHDERTYNAVAKMLGQEDCFDRFWKVVDEMRSNGYDMEEETFVKVLGWFCKRKMIKDVVDLYEFAMAGANKPFEDCCVFLLRKVAIVLKSLTSVGRLGECNKVLKAMKEGVDDIRKELELNNDVVSHELVLRVLGKLELSPDVAKRSEVWSDDVERKIRELSIEYSSDMVKMVLENVGVEPTKALIFFRWVEESRLFKPDERTYNAVAKMLGQKDCIDRFWKVVDEMRSNGYDMEEETFVKVLGWFCKRKMIKDVVDLYEFAMAGANKPFEDCCVFLLRKVEVGKQLDMGLFFRVLRIFTEKGNFLTNSMLGVVLESLTSVGRLGECSKVLKAMKEGGFVANGHL</sequence>
<protein>
    <submittedName>
        <fullName evidence="3">Pentatricopeptide repeat-containing protein</fullName>
    </submittedName>
</protein>
<gene>
    <name evidence="3" type="ORF">CFP56_042922</name>
</gene>
<evidence type="ECO:0000313" key="4">
    <source>
        <dbReference type="Proteomes" id="UP000237347"/>
    </source>
</evidence>
<dbReference type="AlphaFoldDB" id="A0AAW0LIU4"/>
<comment type="caution">
    <text evidence="3">The sequence shown here is derived from an EMBL/GenBank/DDBJ whole genome shotgun (WGS) entry which is preliminary data.</text>
</comment>
<feature type="repeat" description="PPR" evidence="2">
    <location>
        <begin position="229"/>
        <end position="263"/>
    </location>
</feature>
<dbReference type="NCBIfam" id="TIGR00756">
    <property type="entry name" value="PPR"/>
    <property type="match status" value="2"/>
</dbReference>